<dbReference type="Gene3D" id="1.10.260.40">
    <property type="entry name" value="lambda repressor-like DNA-binding domains"/>
    <property type="match status" value="1"/>
</dbReference>
<reference evidence="2" key="1">
    <citation type="submission" date="2021-08" db="EMBL/GenBank/DDBJ databases">
        <title>Hoeflea bacterium WL0058 sp. nov., isolated from the sediment.</title>
        <authorList>
            <person name="Wang L."/>
            <person name="Zhang D."/>
        </authorList>
    </citation>
    <scope>NUCLEOTIDE SEQUENCE</scope>
    <source>
        <strain evidence="2">WL0058</strain>
    </source>
</reference>
<dbReference type="InterPro" id="IPR010982">
    <property type="entry name" value="Lambda_DNA-bd_dom_sf"/>
</dbReference>
<dbReference type="CDD" id="cd00093">
    <property type="entry name" value="HTH_XRE"/>
    <property type="match status" value="1"/>
</dbReference>
<dbReference type="AlphaFoldDB" id="A0AAE2ZTA6"/>
<accession>A0AAE2ZTA6</accession>
<dbReference type="GO" id="GO:0003677">
    <property type="term" value="F:DNA binding"/>
    <property type="evidence" value="ECO:0007669"/>
    <property type="project" value="InterPro"/>
</dbReference>
<sequence length="80" mass="8681">MAKSVHTNRHKLVASALAAQRRAMGMTQAEVARALGRHQPFIANIESGERRVDLVELLDIADIIKLDVPALVAEIQAVKG</sequence>
<dbReference type="Proteomes" id="UP001196509">
    <property type="component" value="Unassembled WGS sequence"/>
</dbReference>
<proteinExistence type="predicted"/>
<dbReference type="InterPro" id="IPR001387">
    <property type="entry name" value="Cro/C1-type_HTH"/>
</dbReference>
<protein>
    <submittedName>
        <fullName evidence="2">Helix-turn-helix domain-containing protein</fullName>
    </submittedName>
</protein>
<name>A0AAE2ZTA6_9HYPH</name>
<dbReference type="RefSeq" id="WP_220229871.1">
    <property type="nucleotide sequence ID" value="NZ_JAICBX010000003.1"/>
</dbReference>
<dbReference type="SMART" id="SM00530">
    <property type="entry name" value="HTH_XRE"/>
    <property type="match status" value="1"/>
</dbReference>
<gene>
    <name evidence="2" type="ORF">K1W69_18370</name>
</gene>
<feature type="domain" description="HTH cro/C1-type" evidence="1">
    <location>
        <begin position="17"/>
        <end position="71"/>
    </location>
</feature>
<dbReference type="PROSITE" id="PS50943">
    <property type="entry name" value="HTH_CROC1"/>
    <property type="match status" value="1"/>
</dbReference>
<comment type="caution">
    <text evidence="2">The sequence shown here is derived from an EMBL/GenBank/DDBJ whole genome shotgun (WGS) entry which is preliminary data.</text>
</comment>
<evidence type="ECO:0000259" key="1">
    <source>
        <dbReference type="PROSITE" id="PS50943"/>
    </source>
</evidence>
<dbReference type="SUPFAM" id="SSF47413">
    <property type="entry name" value="lambda repressor-like DNA-binding domains"/>
    <property type="match status" value="1"/>
</dbReference>
<dbReference type="EMBL" id="JAICBX010000003">
    <property type="protein sequence ID" value="MBW8639167.1"/>
    <property type="molecule type" value="Genomic_DNA"/>
</dbReference>
<keyword evidence="3" id="KW-1185">Reference proteome</keyword>
<evidence type="ECO:0000313" key="2">
    <source>
        <dbReference type="EMBL" id="MBW8639167.1"/>
    </source>
</evidence>
<dbReference type="Pfam" id="PF13560">
    <property type="entry name" value="HTH_31"/>
    <property type="match status" value="1"/>
</dbReference>
<evidence type="ECO:0000313" key="3">
    <source>
        <dbReference type="Proteomes" id="UP001196509"/>
    </source>
</evidence>
<organism evidence="2 3">
    <name type="scientific">Flavimaribacter sediminis</name>
    <dbReference type="NCBI Taxonomy" id="2865987"/>
    <lineage>
        <taxon>Bacteria</taxon>
        <taxon>Pseudomonadati</taxon>
        <taxon>Pseudomonadota</taxon>
        <taxon>Alphaproteobacteria</taxon>
        <taxon>Hyphomicrobiales</taxon>
        <taxon>Rhizobiaceae</taxon>
        <taxon>Flavimaribacter</taxon>
    </lineage>
</organism>